<dbReference type="GeneID" id="135194358"/>
<feature type="region of interest" description="Disordered" evidence="1">
    <location>
        <begin position="202"/>
        <end position="233"/>
    </location>
</feature>
<feature type="compositionally biased region" description="Polar residues" evidence="1">
    <location>
        <begin position="28"/>
        <end position="43"/>
    </location>
</feature>
<reference evidence="3" key="1">
    <citation type="submission" date="2025-08" db="UniProtKB">
        <authorList>
            <consortium name="RefSeq"/>
        </authorList>
    </citation>
    <scope>IDENTIFICATION</scope>
    <source>
        <tissue evidence="3">Whole body</tissue>
    </source>
</reference>
<accession>A0ABM4AWY2</accession>
<dbReference type="RefSeq" id="XP_064075809.1">
    <property type="nucleotide sequence ID" value="XM_064219739.1"/>
</dbReference>
<gene>
    <name evidence="3" type="primary">LOC135194358</name>
</gene>
<dbReference type="Proteomes" id="UP001652626">
    <property type="component" value="Chromosome 29"/>
</dbReference>
<feature type="region of interest" description="Disordered" evidence="1">
    <location>
        <begin position="27"/>
        <end position="49"/>
    </location>
</feature>
<evidence type="ECO:0000313" key="3">
    <source>
        <dbReference type="RefSeq" id="XP_064075809.1"/>
    </source>
</evidence>
<name>A0ABM4AWY2_VANTA</name>
<organism evidence="2 3">
    <name type="scientific">Vanessa tameamea</name>
    <name type="common">Kamehameha butterfly</name>
    <dbReference type="NCBI Taxonomy" id="334116"/>
    <lineage>
        <taxon>Eukaryota</taxon>
        <taxon>Metazoa</taxon>
        <taxon>Ecdysozoa</taxon>
        <taxon>Arthropoda</taxon>
        <taxon>Hexapoda</taxon>
        <taxon>Insecta</taxon>
        <taxon>Pterygota</taxon>
        <taxon>Neoptera</taxon>
        <taxon>Endopterygota</taxon>
        <taxon>Lepidoptera</taxon>
        <taxon>Glossata</taxon>
        <taxon>Ditrysia</taxon>
        <taxon>Papilionoidea</taxon>
        <taxon>Nymphalidae</taxon>
        <taxon>Nymphalinae</taxon>
        <taxon>Vanessa</taxon>
    </lineage>
</organism>
<proteinExistence type="predicted"/>
<evidence type="ECO:0000313" key="2">
    <source>
        <dbReference type="Proteomes" id="UP001652626"/>
    </source>
</evidence>
<evidence type="ECO:0000256" key="1">
    <source>
        <dbReference type="SAM" id="MobiDB-lite"/>
    </source>
</evidence>
<keyword evidence="2" id="KW-1185">Reference proteome</keyword>
<protein>
    <submittedName>
        <fullName evidence="3">Uncharacterized protein LOC135194358 isoform X1</fullName>
    </submittedName>
</protein>
<feature type="region of interest" description="Disordered" evidence="1">
    <location>
        <begin position="134"/>
        <end position="168"/>
    </location>
</feature>
<sequence length="409" mass="46584">MWQSSKEEWERRKTYLIRSLFEDLPTLSPINESQEPTLPSQSDEIYRPESPLPDLIIEKEPRKCIHDETEEFYHKLAKEMRRLYKKDFLNIDYDTSSYGSIGFESGDDNLRQQGTFDSESRTLVLDKSIGEAKLGEGEYSQTTSDETNQEVARSTSSYTESTESEESIGHEEIITKADVHTVVVKMSKRSLHERYSSKEWDASSRSYLTKQTDVSSTTTSQQSYDTEANETEAGQEVMKELAITTEASPEIISPRQNINDQCTPEIIRRRQTICSEYSLSHHELPIWESNDKDIDESFGVDIAHAIASGSEMEIADSSPSDFNMYCTVTSTPKSLKRVLSPRARIIKRYRKRLVSYSTSSSGSKDGKRQAALQTSFSDDEPTWKDLWKTFFVGVPAVYNICSCSNHVCS</sequence>
<feature type="compositionally biased region" description="Polar residues" evidence="1">
    <location>
        <begin position="139"/>
        <end position="153"/>
    </location>
</feature>
<feature type="compositionally biased region" description="Low complexity" evidence="1">
    <location>
        <begin position="209"/>
        <end position="226"/>
    </location>
</feature>